<evidence type="ECO:0000256" key="4">
    <source>
        <dbReference type="ARBA" id="ARBA00022842"/>
    </source>
</evidence>
<evidence type="ECO:0000256" key="2">
    <source>
        <dbReference type="ARBA" id="ARBA00005582"/>
    </source>
</evidence>
<keyword evidence="8" id="KW-1185">Reference proteome</keyword>
<gene>
    <name evidence="7" type="ORF">AFR_16440</name>
</gene>
<evidence type="ECO:0000259" key="6">
    <source>
        <dbReference type="PROSITE" id="PS51462"/>
    </source>
</evidence>
<keyword evidence="3 5" id="KW-0378">Hydrolase</keyword>
<dbReference type="InterPro" id="IPR020476">
    <property type="entry name" value="Nudix_hydrolase"/>
</dbReference>
<dbReference type="InterPro" id="IPR000086">
    <property type="entry name" value="NUDIX_hydrolase_dom"/>
</dbReference>
<dbReference type="PANTHER" id="PTHR43046:SF12">
    <property type="entry name" value="GDP-MANNOSE MANNOSYL HYDROLASE"/>
    <property type="match status" value="1"/>
</dbReference>
<dbReference type="InterPro" id="IPR020084">
    <property type="entry name" value="NUDIX_hydrolase_CS"/>
</dbReference>
<evidence type="ECO:0000256" key="3">
    <source>
        <dbReference type="ARBA" id="ARBA00022801"/>
    </source>
</evidence>
<dbReference type="HOGENOM" id="CLU_037162_9_1_11"/>
<evidence type="ECO:0000256" key="1">
    <source>
        <dbReference type="ARBA" id="ARBA00001946"/>
    </source>
</evidence>
<protein>
    <submittedName>
        <fullName evidence="7">NUDIX hydrolase</fullName>
    </submittedName>
</protein>
<proteinExistence type="inferred from homology"/>
<accession>U5W0V0</accession>
<dbReference type="Gene3D" id="3.90.79.10">
    <property type="entry name" value="Nucleoside Triphosphate Pyrophosphohydrolase"/>
    <property type="match status" value="1"/>
</dbReference>
<dbReference type="AlphaFoldDB" id="U5W0V0"/>
<dbReference type="KEGG" id="afs:AFR_16440"/>
<dbReference type="PROSITE" id="PS00893">
    <property type="entry name" value="NUDIX_BOX"/>
    <property type="match status" value="1"/>
</dbReference>
<feature type="domain" description="Nudix hydrolase" evidence="6">
    <location>
        <begin position="1"/>
        <end position="124"/>
    </location>
</feature>
<dbReference type="InterPro" id="IPR015797">
    <property type="entry name" value="NUDIX_hydrolase-like_dom_sf"/>
</dbReference>
<dbReference type="PROSITE" id="PS51462">
    <property type="entry name" value="NUDIX"/>
    <property type="match status" value="1"/>
</dbReference>
<comment type="cofactor">
    <cofactor evidence="1">
        <name>Mg(2+)</name>
        <dbReference type="ChEBI" id="CHEBI:18420"/>
    </cofactor>
</comment>
<dbReference type="STRING" id="1246995.AFR_16440"/>
<name>U5W0V0_9ACTN</name>
<dbReference type="GO" id="GO:0016787">
    <property type="term" value="F:hydrolase activity"/>
    <property type="evidence" value="ECO:0007669"/>
    <property type="project" value="UniProtKB-KW"/>
</dbReference>
<sequence length="138" mass="14399">MGVGLIVVDAEGRVLLGRRIKAGEDPSWCLPGGHVEAGETIEQAAAREAEEEAGIDGTKPEVFAIGVQTTGSGVTAGAVATWPGTPPEVREPDVLESWGWYDPAALPEPLYPPSAMSLATWRGLPPPAGWRVYPVAAS</sequence>
<organism evidence="7 8">
    <name type="scientific">Actinoplanes friuliensis DSM 7358</name>
    <dbReference type="NCBI Taxonomy" id="1246995"/>
    <lineage>
        <taxon>Bacteria</taxon>
        <taxon>Bacillati</taxon>
        <taxon>Actinomycetota</taxon>
        <taxon>Actinomycetes</taxon>
        <taxon>Micromonosporales</taxon>
        <taxon>Micromonosporaceae</taxon>
        <taxon>Actinoplanes</taxon>
    </lineage>
</organism>
<dbReference type="PRINTS" id="PR00502">
    <property type="entry name" value="NUDIXFAMILY"/>
</dbReference>
<dbReference type="PANTHER" id="PTHR43046">
    <property type="entry name" value="GDP-MANNOSE MANNOSYL HYDROLASE"/>
    <property type="match status" value="1"/>
</dbReference>
<evidence type="ECO:0000313" key="8">
    <source>
        <dbReference type="Proteomes" id="UP000017746"/>
    </source>
</evidence>
<dbReference type="PATRIC" id="fig|1246995.3.peg.3334"/>
<dbReference type="Pfam" id="PF00293">
    <property type="entry name" value="NUDIX"/>
    <property type="match status" value="1"/>
</dbReference>
<evidence type="ECO:0000313" key="7">
    <source>
        <dbReference type="EMBL" id="AGZ41570.1"/>
    </source>
</evidence>
<dbReference type="SUPFAM" id="SSF55811">
    <property type="entry name" value="Nudix"/>
    <property type="match status" value="1"/>
</dbReference>
<dbReference type="Proteomes" id="UP000017746">
    <property type="component" value="Chromosome"/>
</dbReference>
<dbReference type="eggNOG" id="COG1051">
    <property type="taxonomic scope" value="Bacteria"/>
</dbReference>
<keyword evidence="4" id="KW-0460">Magnesium</keyword>
<comment type="similarity">
    <text evidence="2 5">Belongs to the Nudix hydrolase family.</text>
</comment>
<evidence type="ECO:0000256" key="5">
    <source>
        <dbReference type="RuleBase" id="RU003476"/>
    </source>
</evidence>
<dbReference type="EMBL" id="CP006272">
    <property type="protein sequence ID" value="AGZ41570.1"/>
    <property type="molecule type" value="Genomic_DNA"/>
</dbReference>
<reference evidence="7 8" key="1">
    <citation type="journal article" date="2014" name="J. Biotechnol.">
        <title>Complete genome sequence of the actinobacterium Actinoplanes friuliensis HAG 010964, producer of the lipopeptide antibiotic friulimycin.</title>
        <authorList>
            <person name="Ruckert C."/>
            <person name="Szczepanowski R."/>
            <person name="Albersmeier A."/>
            <person name="Goesmann A."/>
            <person name="Fischer N."/>
            <person name="Steinkamper A."/>
            <person name="Puhler A."/>
            <person name="Biener R."/>
            <person name="Schwartz D."/>
            <person name="Kalinowski J."/>
        </authorList>
    </citation>
    <scope>NUCLEOTIDE SEQUENCE [LARGE SCALE GENOMIC DNA]</scope>
    <source>
        <strain evidence="7 8">DSM 7358</strain>
    </source>
</reference>